<dbReference type="AlphaFoldDB" id="A0A6A6I743"/>
<protein>
    <recommendedName>
        <fullName evidence="6">Zn(2)-C6 fungal-type domain-containing protein</fullName>
    </recommendedName>
</protein>
<keyword evidence="4" id="KW-0804">Transcription</keyword>
<dbReference type="PROSITE" id="PS50048">
    <property type="entry name" value="ZN2_CY6_FUNGAL_2"/>
    <property type="match status" value="1"/>
</dbReference>
<dbReference type="Proteomes" id="UP000800094">
    <property type="component" value="Unassembled WGS sequence"/>
</dbReference>
<dbReference type="Pfam" id="PF00172">
    <property type="entry name" value="Zn_clus"/>
    <property type="match status" value="1"/>
</dbReference>
<dbReference type="Gene3D" id="4.10.240.10">
    <property type="entry name" value="Zn(2)-C6 fungal-type DNA-binding domain"/>
    <property type="match status" value="1"/>
</dbReference>
<evidence type="ECO:0000256" key="3">
    <source>
        <dbReference type="ARBA" id="ARBA00023015"/>
    </source>
</evidence>
<keyword evidence="5" id="KW-0539">Nucleus</keyword>
<feature type="domain" description="Zn(2)-C6 fungal-type" evidence="6">
    <location>
        <begin position="17"/>
        <end position="47"/>
    </location>
</feature>
<keyword evidence="8" id="KW-1185">Reference proteome</keyword>
<name>A0A6A6I743_9PLEO</name>
<dbReference type="SUPFAM" id="SSF57701">
    <property type="entry name" value="Zn2/Cys6 DNA-binding domain"/>
    <property type="match status" value="1"/>
</dbReference>
<evidence type="ECO:0000256" key="5">
    <source>
        <dbReference type="ARBA" id="ARBA00023242"/>
    </source>
</evidence>
<proteinExistence type="predicted"/>
<dbReference type="CDD" id="cd00067">
    <property type="entry name" value="GAL4"/>
    <property type="match status" value="1"/>
</dbReference>
<keyword evidence="3" id="KW-0805">Transcription regulation</keyword>
<dbReference type="OrthoDB" id="5355161at2759"/>
<keyword evidence="2" id="KW-0862">Zinc</keyword>
<sequence>MPPGRTRHSNPQGRQKSCSECAKAKRRCDLQQPNCLRCTRQKLRCTYPPPPQASVPAMADSEADTPVANAPVGNVDVAMPFDVDVSDIPSALDAGLDFDFSAALNSFGTLAGMLRNDGMALSRPNSVTAKEFPTNILAPLSASRVEYSIEQLKLMPRMMVEENATHWSHPRLYEDYMPRPLQVDVYAACALYIARNDTNATFVARHIIDRAQNLIAQPCQTAPIEMLARAHALLLYNTMLVCSDDLRYYHAENLSPYLEAVGADLHELLIHETEQIGTLPLYPSNAARDAWTSFIFRESCRRTLLAVFQTVAIFNLIRGRFTTCRHEIAAGNRLTVSTELWAAMSPLEFAIAWNEKKHYLVKGLDFGEVLQQANADDVDAFARMVMVGLMGIDDMRGWLLTRGGKL</sequence>
<evidence type="ECO:0000256" key="4">
    <source>
        <dbReference type="ARBA" id="ARBA00023163"/>
    </source>
</evidence>
<gene>
    <name evidence="7" type="ORF">BU26DRAFT_430724</name>
</gene>
<evidence type="ECO:0000313" key="8">
    <source>
        <dbReference type="Proteomes" id="UP000800094"/>
    </source>
</evidence>
<dbReference type="GeneID" id="54577231"/>
<evidence type="ECO:0000313" key="7">
    <source>
        <dbReference type="EMBL" id="KAF2246374.1"/>
    </source>
</evidence>
<dbReference type="EMBL" id="ML987198">
    <property type="protein sequence ID" value="KAF2246374.1"/>
    <property type="molecule type" value="Genomic_DNA"/>
</dbReference>
<accession>A0A6A6I743</accession>
<dbReference type="SMART" id="SM00066">
    <property type="entry name" value="GAL4"/>
    <property type="match status" value="1"/>
</dbReference>
<evidence type="ECO:0000256" key="1">
    <source>
        <dbReference type="ARBA" id="ARBA00022723"/>
    </source>
</evidence>
<organism evidence="7 8">
    <name type="scientific">Trematosphaeria pertusa</name>
    <dbReference type="NCBI Taxonomy" id="390896"/>
    <lineage>
        <taxon>Eukaryota</taxon>
        <taxon>Fungi</taxon>
        <taxon>Dikarya</taxon>
        <taxon>Ascomycota</taxon>
        <taxon>Pezizomycotina</taxon>
        <taxon>Dothideomycetes</taxon>
        <taxon>Pleosporomycetidae</taxon>
        <taxon>Pleosporales</taxon>
        <taxon>Massarineae</taxon>
        <taxon>Trematosphaeriaceae</taxon>
        <taxon>Trematosphaeria</taxon>
    </lineage>
</organism>
<evidence type="ECO:0000259" key="6">
    <source>
        <dbReference type="PROSITE" id="PS50048"/>
    </source>
</evidence>
<dbReference type="RefSeq" id="XP_033681378.1">
    <property type="nucleotide sequence ID" value="XM_033823901.1"/>
</dbReference>
<dbReference type="InterPro" id="IPR036864">
    <property type="entry name" value="Zn2-C6_fun-type_DNA-bd_sf"/>
</dbReference>
<dbReference type="PANTHER" id="PTHR47660:SF3">
    <property type="entry name" value="FINGER DOMAIN PROTEIN, PUTATIVE (AFU_ORTHOLOGUE AFUA_4G03310)-RELATED"/>
    <property type="match status" value="1"/>
</dbReference>
<reference evidence="7" key="1">
    <citation type="journal article" date="2020" name="Stud. Mycol.">
        <title>101 Dothideomycetes genomes: a test case for predicting lifestyles and emergence of pathogens.</title>
        <authorList>
            <person name="Haridas S."/>
            <person name="Albert R."/>
            <person name="Binder M."/>
            <person name="Bloem J."/>
            <person name="Labutti K."/>
            <person name="Salamov A."/>
            <person name="Andreopoulos B."/>
            <person name="Baker S."/>
            <person name="Barry K."/>
            <person name="Bills G."/>
            <person name="Bluhm B."/>
            <person name="Cannon C."/>
            <person name="Castanera R."/>
            <person name="Culley D."/>
            <person name="Daum C."/>
            <person name="Ezra D."/>
            <person name="Gonzalez J."/>
            <person name="Henrissat B."/>
            <person name="Kuo A."/>
            <person name="Liang C."/>
            <person name="Lipzen A."/>
            <person name="Lutzoni F."/>
            <person name="Magnuson J."/>
            <person name="Mondo S."/>
            <person name="Nolan M."/>
            <person name="Ohm R."/>
            <person name="Pangilinan J."/>
            <person name="Park H.-J."/>
            <person name="Ramirez L."/>
            <person name="Alfaro M."/>
            <person name="Sun H."/>
            <person name="Tritt A."/>
            <person name="Yoshinaga Y."/>
            <person name="Zwiers L.-H."/>
            <person name="Turgeon B."/>
            <person name="Goodwin S."/>
            <person name="Spatafora J."/>
            <person name="Crous P."/>
            <person name="Grigoriev I."/>
        </authorList>
    </citation>
    <scope>NUCLEOTIDE SEQUENCE</scope>
    <source>
        <strain evidence="7">CBS 122368</strain>
    </source>
</reference>
<dbReference type="PANTHER" id="PTHR47660">
    <property type="entry name" value="TRANSCRIPTION FACTOR WITH C2H2 AND ZN(2)-CYS(6) DNA BINDING DOMAIN (EUROFUNG)-RELATED-RELATED"/>
    <property type="match status" value="1"/>
</dbReference>
<dbReference type="PROSITE" id="PS00463">
    <property type="entry name" value="ZN2_CY6_FUNGAL_1"/>
    <property type="match status" value="1"/>
</dbReference>
<evidence type="ECO:0000256" key="2">
    <source>
        <dbReference type="ARBA" id="ARBA00022833"/>
    </source>
</evidence>
<dbReference type="GO" id="GO:0000981">
    <property type="term" value="F:DNA-binding transcription factor activity, RNA polymerase II-specific"/>
    <property type="evidence" value="ECO:0007669"/>
    <property type="project" value="InterPro"/>
</dbReference>
<dbReference type="InterPro" id="IPR001138">
    <property type="entry name" value="Zn2Cys6_DnaBD"/>
</dbReference>
<keyword evidence="1" id="KW-0479">Metal-binding</keyword>
<dbReference type="GO" id="GO:0008270">
    <property type="term" value="F:zinc ion binding"/>
    <property type="evidence" value="ECO:0007669"/>
    <property type="project" value="InterPro"/>
</dbReference>